<evidence type="ECO:0000313" key="3">
    <source>
        <dbReference type="Proteomes" id="UP000199437"/>
    </source>
</evidence>
<reference evidence="3" key="1">
    <citation type="submission" date="2016-10" db="EMBL/GenBank/DDBJ databases">
        <authorList>
            <person name="Varghese N."/>
            <person name="Submissions S."/>
        </authorList>
    </citation>
    <scope>NUCLEOTIDE SEQUENCE [LARGE SCALE GENOMIC DNA]</scope>
    <source>
        <strain evidence="3">CGMCC 1.12402</strain>
    </source>
</reference>
<dbReference type="STRING" id="1267423.SAMN05216290_3685"/>
<dbReference type="AlphaFoldDB" id="A0A1I0RL69"/>
<keyword evidence="2" id="KW-0560">Oxidoreductase</keyword>
<accession>A0A1I0RL69</accession>
<dbReference type="PANTHER" id="PTHR35446:SF3">
    <property type="entry name" value="CMD DOMAIN-CONTAINING PROTEIN"/>
    <property type="match status" value="1"/>
</dbReference>
<dbReference type="GO" id="GO:0051920">
    <property type="term" value="F:peroxiredoxin activity"/>
    <property type="evidence" value="ECO:0007669"/>
    <property type="project" value="InterPro"/>
</dbReference>
<dbReference type="RefSeq" id="WP_090260602.1">
    <property type="nucleotide sequence ID" value="NZ_FOIR01000004.1"/>
</dbReference>
<sequence>METFNVPTREEVSEQNKAIFDNLKNALGFVPNLYATMAHSENALGNYLQLQQGKTSFSNKEKEVINLVVSQGNECSYCQSAHTAISKMNGFTDEQILELRSGKASFNEKFDALVKLASEVNLNRGKVDAELVENFYSAGYTKGHLVDLVVAVADKVVMNYLHNLTQIPVDFPAAPALESVEA</sequence>
<dbReference type="OrthoDB" id="9808310at2"/>
<dbReference type="SUPFAM" id="SSF69118">
    <property type="entry name" value="AhpD-like"/>
    <property type="match status" value="1"/>
</dbReference>
<proteinExistence type="predicted"/>
<dbReference type="InterPro" id="IPR004675">
    <property type="entry name" value="AhpD_core"/>
</dbReference>
<organism evidence="2 3">
    <name type="scientific">Roseivirga pacifica</name>
    <dbReference type="NCBI Taxonomy" id="1267423"/>
    <lineage>
        <taxon>Bacteria</taxon>
        <taxon>Pseudomonadati</taxon>
        <taxon>Bacteroidota</taxon>
        <taxon>Cytophagia</taxon>
        <taxon>Cytophagales</taxon>
        <taxon>Roseivirgaceae</taxon>
        <taxon>Roseivirga</taxon>
    </lineage>
</organism>
<dbReference type="InterPro" id="IPR029032">
    <property type="entry name" value="AhpD-like"/>
</dbReference>
<dbReference type="NCBIfam" id="TIGR00778">
    <property type="entry name" value="ahpD_dom"/>
    <property type="match status" value="1"/>
</dbReference>
<dbReference type="GeneID" id="99988354"/>
<feature type="domain" description="Carboxymuconolactone decarboxylase-like" evidence="1">
    <location>
        <begin position="54"/>
        <end position="106"/>
    </location>
</feature>
<gene>
    <name evidence="2" type="ORF">SAMN05216290_3685</name>
</gene>
<dbReference type="InterPro" id="IPR003779">
    <property type="entry name" value="CMD-like"/>
</dbReference>
<keyword evidence="2" id="KW-0575">Peroxidase</keyword>
<protein>
    <submittedName>
        <fullName evidence="2">Uncharacterized peroxidase-related enzyme</fullName>
    </submittedName>
</protein>
<keyword evidence="3" id="KW-1185">Reference proteome</keyword>
<evidence type="ECO:0000313" key="2">
    <source>
        <dbReference type="EMBL" id="SEW41092.1"/>
    </source>
</evidence>
<name>A0A1I0RL69_9BACT</name>
<evidence type="ECO:0000259" key="1">
    <source>
        <dbReference type="Pfam" id="PF02627"/>
    </source>
</evidence>
<dbReference type="PANTHER" id="PTHR35446">
    <property type="entry name" value="SI:CH211-175M2.5"/>
    <property type="match status" value="1"/>
</dbReference>
<dbReference type="Proteomes" id="UP000199437">
    <property type="component" value="Unassembled WGS sequence"/>
</dbReference>
<dbReference type="Gene3D" id="1.20.1290.10">
    <property type="entry name" value="AhpD-like"/>
    <property type="match status" value="1"/>
</dbReference>
<dbReference type="Pfam" id="PF02627">
    <property type="entry name" value="CMD"/>
    <property type="match status" value="1"/>
</dbReference>
<dbReference type="EMBL" id="FOIR01000004">
    <property type="protein sequence ID" value="SEW41092.1"/>
    <property type="molecule type" value="Genomic_DNA"/>
</dbReference>